<keyword evidence="4" id="KW-1185">Reference proteome</keyword>
<protein>
    <recommendedName>
        <fullName evidence="2">Reverse transcriptase domain-containing protein</fullName>
    </recommendedName>
</protein>
<accession>A0AAV3RGP3</accession>
<feature type="domain" description="Reverse transcriptase" evidence="2">
    <location>
        <begin position="1"/>
        <end position="121"/>
    </location>
</feature>
<evidence type="ECO:0000259" key="2">
    <source>
        <dbReference type="PROSITE" id="PS50878"/>
    </source>
</evidence>
<keyword evidence="1" id="KW-0812">Transmembrane</keyword>
<keyword evidence="1" id="KW-0472">Membrane</keyword>
<reference evidence="3 4" key="1">
    <citation type="submission" date="2024-01" db="EMBL/GenBank/DDBJ databases">
        <title>The complete chloroplast genome sequence of Lithospermum erythrorhizon: insights into the phylogenetic relationship among Boraginaceae species and the maternal lineages of purple gromwells.</title>
        <authorList>
            <person name="Okada T."/>
            <person name="Watanabe K."/>
        </authorList>
    </citation>
    <scope>NUCLEOTIDE SEQUENCE [LARGE SCALE GENOMIC DNA]</scope>
</reference>
<comment type="caution">
    <text evidence="3">The sequence shown here is derived from an EMBL/GenBank/DDBJ whole genome shotgun (WGS) entry which is preliminary data.</text>
</comment>
<dbReference type="PROSITE" id="PS50878">
    <property type="entry name" value="RT_POL"/>
    <property type="match status" value="1"/>
</dbReference>
<gene>
    <name evidence="3" type="ORF">LIER_41915</name>
</gene>
<dbReference type="EMBL" id="BAABME010027350">
    <property type="protein sequence ID" value="GAA0175435.1"/>
    <property type="molecule type" value="Genomic_DNA"/>
</dbReference>
<evidence type="ECO:0000256" key="1">
    <source>
        <dbReference type="SAM" id="Phobius"/>
    </source>
</evidence>
<evidence type="ECO:0000313" key="3">
    <source>
        <dbReference type="EMBL" id="GAA0175435.1"/>
    </source>
</evidence>
<proteinExistence type="predicted"/>
<feature type="transmembrane region" description="Helical" evidence="1">
    <location>
        <begin position="41"/>
        <end position="57"/>
    </location>
</feature>
<name>A0AAV3RGP3_LITER</name>
<sequence>MDWLGCYGFSTNDYFLVAEVYYRGEIFTLIGWFPSTKGLRYGYLISSYLFILVLEIFNDLMKEANSKPGFTFHPSCQQLGITHLSFADDMIILVSGDLRSFLVIKETLQLFGDLTGLRLNC</sequence>
<evidence type="ECO:0000313" key="4">
    <source>
        <dbReference type="Proteomes" id="UP001454036"/>
    </source>
</evidence>
<keyword evidence="1" id="KW-1133">Transmembrane helix</keyword>
<dbReference type="AlphaFoldDB" id="A0AAV3RGP3"/>
<organism evidence="3 4">
    <name type="scientific">Lithospermum erythrorhizon</name>
    <name type="common">Purple gromwell</name>
    <name type="synonym">Lithospermum officinale var. erythrorhizon</name>
    <dbReference type="NCBI Taxonomy" id="34254"/>
    <lineage>
        <taxon>Eukaryota</taxon>
        <taxon>Viridiplantae</taxon>
        <taxon>Streptophyta</taxon>
        <taxon>Embryophyta</taxon>
        <taxon>Tracheophyta</taxon>
        <taxon>Spermatophyta</taxon>
        <taxon>Magnoliopsida</taxon>
        <taxon>eudicotyledons</taxon>
        <taxon>Gunneridae</taxon>
        <taxon>Pentapetalae</taxon>
        <taxon>asterids</taxon>
        <taxon>lamiids</taxon>
        <taxon>Boraginales</taxon>
        <taxon>Boraginaceae</taxon>
        <taxon>Boraginoideae</taxon>
        <taxon>Lithospermeae</taxon>
        <taxon>Lithospermum</taxon>
    </lineage>
</organism>
<dbReference type="Proteomes" id="UP001454036">
    <property type="component" value="Unassembled WGS sequence"/>
</dbReference>
<dbReference type="InterPro" id="IPR000477">
    <property type="entry name" value="RT_dom"/>
</dbReference>